<dbReference type="Gene3D" id="2.60.120.10">
    <property type="entry name" value="Jelly Rolls"/>
    <property type="match status" value="1"/>
</dbReference>
<organism evidence="2 3">
    <name type="scientific">bacterium (Candidatus Blackallbacteria) CG17_big_fil_post_rev_8_21_14_2_50_48_46</name>
    <dbReference type="NCBI Taxonomy" id="2014261"/>
    <lineage>
        <taxon>Bacteria</taxon>
        <taxon>Candidatus Blackallbacteria</taxon>
    </lineage>
</organism>
<dbReference type="SUPFAM" id="SSF52540">
    <property type="entry name" value="P-loop containing nucleoside triphosphate hydrolases"/>
    <property type="match status" value="1"/>
</dbReference>
<gene>
    <name evidence="2" type="ORF">COW36_20585</name>
</gene>
<protein>
    <submittedName>
        <fullName evidence="2">Cyclic nucleotide-binding protein</fullName>
    </submittedName>
</protein>
<dbReference type="PROSITE" id="PS00888">
    <property type="entry name" value="CNMP_BINDING_1"/>
    <property type="match status" value="1"/>
</dbReference>
<dbReference type="Pfam" id="PF00485">
    <property type="entry name" value="PRK"/>
    <property type="match status" value="1"/>
</dbReference>
<dbReference type="SUPFAM" id="SSF51206">
    <property type="entry name" value="cAMP-binding domain-like"/>
    <property type="match status" value="1"/>
</dbReference>
<comment type="caution">
    <text evidence="2">The sequence shown here is derived from an EMBL/GenBank/DDBJ whole genome shotgun (WGS) entry which is preliminary data.</text>
</comment>
<accession>A0A2M7FZH6</accession>
<sequence length="705" mass="78921">MIMQTPPVLQPEDLDILTVFADTEDRHQLLPYLDPIALEPDEVLIQEGTEGDEMYFILRGQAQICRAGLQLGSIAAGYHVGELGLITGRVRRASVKAVTDLFTARLTRESFSRLKSEKPALALKLTEILISLLGLQLTDMTDSFGRLSQERSLPRRLNVTIQIAGQPHPFEVPTGTQAQTLLPKEVDGCPVVAALVNHKCVSLNTPMMSDAYLEPLTVAHWEGERIFRHSAALLLLEAAHRLYPGIKLSMALSVGSTQWIRVENSPTESTVVLAQAIQGMMEEMIRQKKSFRHEWWALEEAIPFFSENDRREAAALAQTYRNSRISLVSCGEFYAVSSGPLLPHAGYLRKIHVQAGSQGGLILTTSSEGPSADDLASYAHLMQDNIRWLESMKIASIGEFNRACINGEVSQLIRVAEGFHEKRISQIADRIGEEREQIRIICIAGPSSSGKTTFIKRLSVQLQVNGLRPLNISLDDYYVNREETPLDQNGEYDYECLEALNTDLLSEHLSRLLAGEEVATAHYDFPKGLSMPEGGPRLKLGSDNILLLEGIHGLNPKLLKNQVPEDQLFRIFIQPMASLSLDEHSRVNPSDLRLLRRIVRDRHSRATNAADSILRWPSVREGEHKHIFPFVSQADLIFDTSLIYELSVLKVYAERYLLEVPHDHPAYATAYRLQKLIGLFVALYPDHVPPTSILREFIGNSGFDY</sequence>
<evidence type="ECO:0000313" key="3">
    <source>
        <dbReference type="Proteomes" id="UP000231019"/>
    </source>
</evidence>
<dbReference type="GO" id="GO:0016301">
    <property type="term" value="F:kinase activity"/>
    <property type="evidence" value="ECO:0007669"/>
    <property type="project" value="InterPro"/>
</dbReference>
<dbReference type="PANTHER" id="PTHR10285">
    <property type="entry name" value="URIDINE KINASE"/>
    <property type="match status" value="1"/>
</dbReference>
<dbReference type="Gene3D" id="3.40.50.300">
    <property type="entry name" value="P-loop containing nucleotide triphosphate hydrolases"/>
    <property type="match status" value="1"/>
</dbReference>
<dbReference type="InterPro" id="IPR018490">
    <property type="entry name" value="cNMP-bd_dom_sf"/>
</dbReference>
<feature type="domain" description="Cyclic nucleotide-binding" evidence="1">
    <location>
        <begin position="17"/>
        <end position="114"/>
    </location>
</feature>
<dbReference type="SMART" id="SM00100">
    <property type="entry name" value="cNMP"/>
    <property type="match status" value="1"/>
</dbReference>
<dbReference type="InterPro" id="IPR018488">
    <property type="entry name" value="cNMP-bd_CS"/>
</dbReference>
<dbReference type="Gene3D" id="3.30.980.10">
    <property type="entry name" value="Threonyl-trna Synthetase, Chain A, domain 2"/>
    <property type="match status" value="1"/>
</dbReference>
<dbReference type="CDD" id="cd02028">
    <property type="entry name" value="UMPK_like"/>
    <property type="match status" value="1"/>
</dbReference>
<reference evidence="2 3" key="1">
    <citation type="submission" date="2017-09" db="EMBL/GenBank/DDBJ databases">
        <title>Depth-based differentiation of microbial function through sediment-hosted aquifers and enrichment of novel symbionts in the deep terrestrial subsurface.</title>
        <authorList>
            <person name="Probst A.J."/>
            <person name="Ladd B."/>
            <person name="Jarett J.K."/>
            <person name="Geller-Mcgrath D.E."/>
            <person name="Sieber C.M."/>
            <person name="Emerson J.B."/>
            <person name="Anantharaman K."/>
            <person name="Thomas B.C."/>
            <person name="Malmstrom R."/>
            <person name="Stieglmeier M."/>
            <person name="Klingl A."/>
            <person name="Woyke T."/>
            <person name="Ryan C.M."/>
            <person name="Banfield J.F."/>
        </authorList>
    </citation>
    <scope>NUCLEOTIDE SEQUENCE [LARGE SCALE GENOMIC DNA]</scope>
    <source>
        <strain evidence="2">CG17_big_fil_post_rev_8_21_14_2_50_48_46</strain>
    </source>
</reference>
<dbReference type="InterPro" id="IPR000595">
    <property type="entry name" value="cNMP-bd_dom"/>
</dbReference>
<dbReference type="InterPro" id="IPR006083">
    <property type="entry name" value="PRK/URK"/>
</dbReference>
<dbReference type="GO" id="GO:0005524">
    <property type="term" value="F:ATP binding"/>
    <property type="evidence" value="ECO:0007669"/>
    <property type="project" value="InterPro"/>
</dbReference>
<dbReference type="InterPro" id="IPR014710">
    <property type="entry name" value="RmlC-like_jellyroll"/>
</dbReference>
<evidence type="ECO:0000313" key="2">
    <source>
        <dbReference type="EMBL" id="PIW14803.1"/>
    </source>
</evidence>
<name>A0A2M7FZH6_9BACT</name>
<dbReference type="SUPFAM" id="SSF55186">
    <property type="entry name" value="ThrRS/AlaRS common domain"/>
    <property type="match status" value="1"/>
</dbReference>
<dbReference type="PROSITE" id="PS50042">
    <property type="entry name" value="CNMP_BINDING_3"/>
    <property type="match status" value="1"/>
</dbReference>
<dbReference type="InterPro" id="IPR018163">
    <property type="entry name" value="Thr/Ala-tRNA-synth_IIc_edit"/>
</dbReference>
<dbReference type="Pfam" id="PF00027">
    <property type="entry name" value="cNMP_binding"/>
    <property type="match status" value="1"/>
</dbReference>
<dbReference type="Proteomes" id="UP000231019">
    <property type="component" value="Unassembled WGS sequence"/>
</dbReference>
<dbReference type="CDD" id="cd00038">
    <property type="entry name" value="CAP_ED"/>
    <property type="match status" value="1"/>
</dbReference>
<evidence type="ECO:0000259" key="1">
    <source>
        <dbReference type="PROSITE" id="PS50042"/>
    </source>
</evidence>
<dbReference type="AlphaFoldDB" id="A0A2M7FZH6"/>
<dbReference type="EMBL" id="PFFQ01000056">
    <property type="protein sequence ID" value="PIW14803.1"/>
    <property type="molecule type" value="Genomic_DNA"/>
</dbReference>
<dbReference type="InterPro" id="IPR027417">
    <property type="entry name" value="P-loop_NTPase"/>
</dbReference>
<proteinExistence type="predicted"/>